<name>A0A9N9EYT6_9GLOM</name>
<dbReference type="OrthoDB" id="2382643at2759"/>
<dbReference type="AlphaFoldDB" id="A0A9N9EYT6"/>
<keyword evidence="1" id="KW-0040">ANK repeat</keyword>
<feature type="non-terminal residue" evidence="2">
    <location>
        <position position="107"/>
    </location>
</feature>
<evidence type="ECO:0000313" key="2">
    <source>
        <dbReference type="EMBL" id="CAG8696873.1"/>
    </source>
</evidence>
<dbReference type="InterPro" id="IPR002110">
    <property type="entry name" value="Ankyrin_rpt"/>
</dbReference>
<proteinExistence type="predicted"/>
<dbReference type="Pfam" id="PF12796">
    <property type="entry name" value="Ank_2"/>
    <property type="match status" value="1"/>
</dbReference>
<dbReference type="InterPro" id="IPR036770">
    <property type="entry name" value="Ankyrin_rpt-contain_sf"/>
</dbReference>
<reference evidence="2" key="1">
    <citation type="submission" date="2021-06" db="EMBL/GenBank/DDBJ databases">
        <authorList>
            <person name="Kallberg Y."/>
            <person name="Tangrot J."/>
            <person name="Rosling A."/>
        </authorList>
    </citation>
    <scope>NUCLEOTIDE SEQUENCE</scope>
    <source>
        <strain evidence="2">IN212</strain>
    </source>
</reference>
<feature type="repeat" description="ANK" evidence="1">
    <location>
        <begin position="48"/>
        <end position="84"/>
    </location>
</feature>
<keyword evidence="3" id="KW-1185">Reference proteome</keyword>
<organism evidence="2 3">
    <name type="scientific">Racocetra fulgida</name>
    <dbReference type="NCBI Taxonomy" id="60492"/>
    <lineage>
        <taxon>Eukaryota</taxon>
        <taxon>Fungi</taxon>
        <taxon>Fungi incertae sedis</taxon>
        <taxon>Mucoromycota</taxon>
        <taxon>Glomeromycotina</taxon>
        <taxon>Glomeromycetes</taxon>
        <taxon>Diversisporales</taxon>
        <taxon>Gigasporaceae</taxon>
        <taxon>Racocetra</taxon>
    </lineage>
</organism>
<evidence type="ECO:0000256" key="1">
    <source>
        <dbReference type="PROSITE-ProRule" id="PRU00023"/>
    </source>
</evidence>
<sequence length="107" mass="12593">LLEQFKFRLDIKDQHEGRTVFLEATEFPALVDWFLYSMKFNVNERDNEGWTSLHFIMELKHEEFIIPTLKELLQHGADPTIEDCNGYNPLGYADHPMFDGKYTGIPK</sequence>
<dbReference type="SUPFAM" id="SSF48403">
    <property type="entry name" value="Ankyrin repeat"/>
    <property type="match status" value="1"/>
</dbReference>
<evidence type="ECO:0000313" key="3">
    <source>
        <dbReference type="Proteomes" id="UP000789396"/>
    </source>
</evidence>
<dbReference type="EMBL" id="CAJVPZ010019867">
    <property type="protein sequence ID" value="CAG8696873.1"/>
    <property type="molecule type" value="Genomic_DNA"/>
</dbReference>
<comment type="caution">
    <text evidence="2">The sequence shown here is derived from an EMBL/GenBank/DDBJ whole genome shotgun (WGS) entry which is preliminary data.</text>
</comment>
<dbReference type="Gene3D" id="1.25.40.20">
    <property type="entry name" value="Ankyrin repeat-containing domain"/>
    <property type="match status" value="1"/>
</dbReference>
<protein>
    <submittedName>
        <fullName evidence="2">12501_t:CDS:1</fullName>
    </submittedName>
</protein>
<gene>
    <name evidence="2" type="ORF">RFULGI_LOCUS10243</name>
</gene>
<dbReference type="PROSITE" id="PS50088">
    <property type="entry name" value="ANK_REPEAT"/>
    <property type="match status" value="1"/>
</dbReference>
<dbReference type="Proteomes" id="UP000789396">
    <property type="component" value="Unassembled WGS sequence"/>
</dbReference>
<accession>A0A9N9EYT6</accession>